<accession>A0ACC1LX45</accession>
<gene>
    <name evidence="1" type="primary">PTRHD1</name>
    <name evidence="1" type="ORF">IWW38_004921</name>
</gene>
<protein>
    <submittedName>
        <fullName evidence="1">Peptidyl-tRNA hydrolase domain-containing protein 1</fullName>
    </submittedName>
</protein>
<dbReference type="Proteomes" id="UP001139981">
    <property type="component" value="Unassembled WGS sequence"/>
</dbReference>
<keyword evidence="1" id="KW-0378">Hydrolase</keyword>
<feature type="non-terminal residue" evidence="1">
    <location>
        <position position="1"/>
    </location>
</feature>
<proteinExistence type="predicted"/>
<name>A0ACC1LX45_9FUNG</name>
<reference evidence="1" key="1">
    <citation type="submission" date="2022-07" db="EMBL/GenBank/DDBJ databases">
        <title>Phylogenomic reconstructions and comparative analyses of Kickxellomycotina fungi.</title>
        <authorList>
            <person name="Reynolds N.K."/>
            <person name="Stajich J.E."/>
            <person name="Barry K."/>
            <person name="Grigoriev I.V."/>
            <person name="Crous P."/>
            <person name="Smith M.E."/>
        </authorList>
    </citation>
    <scope>NUCLEOTIDE SEQUENCE</scope>
    <source>
        <strain evidence="1">CBS 190363</strain>
    </source>
</reference>
<sequence length="339" mass="38839">IVSQGSHAAIAAIHKFREDERVKAYLSDIDGMHKVVLETKNEASLIKVADSLKQQGIPYYLWTEQPENTPTCLATIPVMRSDLGDALKKTALQLLGRRYTTPRIAAVARTRGKGSEGEVASHYSTIRGRSVGPRFDRIDDRGRDSSRSQANYRKSSTESHRSGHRENQQHDGSRQGARHREMHSIQGLVKHTPSSYDTQRYLMYKAIRRMDPNGVWRGFNGILNNKEWHKVTEYDIIRVMQVFNKQYAYERSPEVLNRLKTVVEVTERQGLRLKTIWAYNELIRLHIAEGRRDLAYWMKQNIESGTYGSNVKLNVHTYAALFSDPSIDGLSDLVRLTKL</sequence>
<dbReference type="EMBL" id="JANBVB010002020">
    <property type="protein sequence ID" value="KAJ2888518.1"/>
    <property type="molecule type" value="Genomic_DNA"/>
</dbReference>
<evidence type="ECO:0000313" key="1">
    <source>
        <dbReference type="EMBL" id="KAJ2888518.1"/>
    </source>
</evidence>
<evidence type="ECO:0000313" key="2">
    <source>
        <dbReference type="Proteomes" id="UP001139981"/>
    </source>
</evidence>
<comment type="caution">
    <text evidence="1">The sequence shown here is derived from an EMBL/GenBank/DDBJ whole genome shotgun (WGS) entry which is preliminary data.</text>
</comment>
<keyword evidence="2" id="KW-1185">Reference proteome</keyword>
<organism evidence="1 2">
    <name type="scientific">Coemansia aciculifera</name>
    <dbReference type="NCBI Taxonomy" id="417176"/>
    <lineage>
        <taxon>Eukaryota</taxon>
        <taxon>Fungi</taxon>
        <taxon>Fungi incertae sedis</taxon>
        <taxon>Zoopagomycota</taxon>
        <taxon>Kickxellomycotina</taxon>
        <taxon>Kickxellomycetes</taxon>
        <taxon>Kickxellales</taxon>
        <taxon>Kickxellaceae</taxon>
        <taxon>Coemansia</taxon>
    </lineage>
</organism>
<feature type="non-terminal residue" evidence="1">
    <location>
        <position position="339"/>
    </location>
</feature>